<evidence type="ECO:0000259" key="4">
    <source>
        <dbReference type="PROSITE" id="PS01124"/>
    </source>
</evidence>
<protein>
    <submittedName>
        <fullName evidence="5">AraC family transcriptional regulator</fullName>
    </submittedName>
</protein>
<sequence>MFPGDDASVWEVIRPGRASRLPGVGMAGFRDRGVITTGQRAIPHPAVTLALEFGGGSLVVTDASGRQRRDGFVAGVGFGSGAFWVRGERFQAVQVRLSPLVASGFLGVPPGDLDDGVVNLGDVWGRSAARLADRLHHAGSWDERFALVEAALARRWRSGPGRSGPGRSGPGPTADPEVARVWRRIRDGHGRGRIDGLAAEVGWSRKRLWSRFSAQLGVLPKHAARLIRFDHAVHRLVAGEPAARVAADSGYADQSHLNRDVVAFAGSAPGAAAREPWLAVDKKAWPPTK</sequence>
<accession>A0ABQ3XKJ7</accession>
<dbReference type="InterPro" id="IPR018060">
    <property type="entry name" value="HTH_AraC"/>
</dbReference>
<organism evidence="5 6">
    <name type="scientific">Actinoplanes couchii</name>
    <dbReference type="NCBI Taxonomy" id="403638"/>
    <lineage>
        <taxon>Bacteria</taxon>
        <taxon>Bacillati</taxon>
        <taxon>Actinomycetota</taxon>
        <taxon>Actinomycetes</taxon>
        <taxon>Micromonosporales</taxon>
        <taxon>Micromonosporaceae</taxon>
        <taxon>Actinoplanes</taxon>
    </lineage>
</organism>
<gene>
    <name evidence="5" type="ORF">Aco03nite_074190</name>
</gene>
<dbReference type="PANTHER" id="PTHR46796:SF15">
    <property type="entry name" value="BLL1074 PROTEIN"/>
    <property type="match status" value="1"/>
</dbReference>
<dbReference type="InterPro" id="IPR050204">
    <property type="entry name" value="AraC_XylS_family_regulators"/>
</dbReference>
<dbReference type="PROSITE" id="PS01124">
    <property type="entry name" value="HTH_ARAC_FAMILY_2"/>
    <property type="match status" value="1"/>
</dbReference>
<dbReference type="Proteomes" id="UP000612282">
    <property type="component" value="Unassembled WGS sequence"/>
</dbReference>
<dbReference type="SMART" id="SM00342">
    <property type="entry name" value="HTH_ARAC"/>
    <property type="match status" value="1"/>
</dbReference>
<dbReference type="Pfam" id="PF12833">
    <property type="entry name" value="HTH_18"/>
    <property type="match status" value="1"/>
</dbReference>
<dbReference type="PANTHER" id="PTHR46796">
    <property type="entry name" value="HTH-TYPE TRANSCRIPTIONAL ACTIVATOR RHAS-RELATED"/>
    <property type="match status" value="1"/>
</dbReference>
<evidence type="ECO:0000256" key="2">
    <source>
        <dbReference type="ARBA" id="ARBA00023125"/>
    </source>
</evidence>
<evidence type="ECO:0000256" key="1">
    <source>
        <dbReference type="ARBA" id="ARBA00023015"/>
    </source>
</evidence>
<feature type="domain" description="HTH araC/xylS-type" evidence="4">
    <location>
        <begin position="179"/>
        <end position="275"/>
    </location>
</feature>
<keyword evidence="3" id="KW-0804">Transcription</keyword>
<dbReference type="EMBL" id="BOMG01000093">
    <property type="protein sequence ID" value="GID59015.1"/>
    <property type="molecule type" value="Genomic_DNA"/>
</dbReference>
<proteinExistence type="predicted"/>
<keyword evidence="2" id="KW-0238">DNA-binding</keyword>
<keyword evidence="6" id="KW-1185">Reference proteome</keyword>
<name>A0ABQ3XKJ7_9ACTN</name>
<evidence type="ECO:0000313" key="5">
    <source>
        <dbReference type="EMBL" id="GID59015.1"/>
    </source>
</evidence>
<comment type="caution">
    <text evidence="5">The sequence shown here is derived from an EMBL/GenBank/DDBJ whole genome shotgun (WGS) entry which is preliminary data.</text>
</comment>
<evidence type="ECO:0000256" key="3">
    <source>
        <dbReference type="ARBA" id="ARBA00023163"/>
    </source>
</evidence>
<keyword evidence="1" id="KW-0805">Transcription regulation</keyword>
<dbReference type="Gene3D" id="1.10.10.60">
    <property type="entry name" value="Homeodomain-like"/>
    <property type="match status" value="1"/>
</dbReference>
<evidence type="ECO:0000313" key="6">
    <source>
        <dbReference type="Proteomes" id="UP000612282"/>
    </source>
</evidence>
<reference evidence="5 6" key="1">
    <citation type="submission" date="2021-01" db="EMBL/GenBank/DDBJ databases">
        <title>Whole genome shotgun sequence of Actinoplanes couchii NBRC 106145.</title>
        <authorList>
            <person name="Komaki H."/>
            <person name="Tamura T."/>
        </authorList>
    </citation>
    <scope>NUCLEOTIDE SEQUENCE [LARGE SCALE GENOMIC DNA]</scope>
    <source>
        <strain evidence="5 6">NBRC 106145</strain>
    </source>
</reference>